<sequence>MSEAAFPLCAALLRDLATRTVPSYAYFDHHHGPHSWSVTDPLGDLIAEDGSAEG</sequence>
<organism evidence="1 2">
    <name type="scientific">Streptomyces pakalii</name>
    <dbReference type="NCBI Taxonomy" id="3036494"/>
    <lineage>
        <taxon>Bacteria</taxon>
        <taxon>Bacillati</taxon>
        <taxon>Actinomycetota</taxon>
        <taxon>Actinomycetes</taxon>
        <taxon>Kitasatosporales</taxon>
        <taxon>Streptomycetaceae</taxon>
        <taxon>Streptomyces</taxon>
    </lineage>
</organism>
<comment type="caution">
    <text evidence="1">The sequence shown here is derived from an EMBL/GenBank/DDBJ whole genome shotgun (WGS) entry which is preliminary data.</text>
</comment>
<reference evidence="1 2" key="1">
    <citation type="submission" date="2023-04" db="EMBL/GenBank/DDBJ databases">
        <title>A novel species of the genus Streptomyces: Streptomyces pakalii sp. nov. isolated from a Mexican soil jungle.</title>
        <authorList>
            <person name="Chavez-Hernandez M.A."/>
            <person name="Ortiz-Alvarez J."/>
            <person name="Villa-Tanaca L."/>
            <person name="Hernandez-Rodriguez C."/>
        </authorList>
    </citation>
    <scope>NUCLEOTIDE SEQUENCE [LARGE SCALE GENOMIC DNA]</scope>
    <source>
        <strain evidence="1 2">ENCB-J15</strain>
    </source>
</reference>
<evidence type="ECO:0000313" key="2">
    <source>
        <dbReference type="Proteomes" id="UP001237194"/>
    </source>
</evidence>
<protein>
    <submittedName>
        <fullName evidence="1">Uncharacterized protein</fullName>
    </submittedName>
</protein>
<keyword evidence="2" id="KW-1185">Reference proteome</keyword>
<gene>
    <name evidence="1" type="ORF">P5W92_10070</name>
</gene>
<dbReference type="EMBL" id="JARWAF010000004">
    <property type="protein sequence ID" value="MDJ1640753.1"/>
    <property type="molecule type" value="Genomic_DNA"/>
</dbReference>
<proteinExistence type="predicted"/>
<name>A0ABT7D4M2_9ACTN</name>
<dbReference type="Proteomes" id="UP001237194">
    <property type="component" value="Unassembled WGS sequence"/>
</dbReference>
<dbReference type="RefSeq" id="WP_283894076.1">
    <property type="nucleotide sequence ID" value="NZ_JARWAF010000004.1"/>
</dbReference>
<accession>A0ABT7D4M2</accession>
<evidence type="ECO:0000313" key="1">
    <source>
        <dbReference type="EMBL" id="MDJ1640753.1"/>
    </source>
</evidence>